<feature type="chain" id="PRO_5006901468" evidence="1">
    <location>
        <begin position="17"/>
        <end position="152"/>
    </location>
</feature>
<evidence type="ECO:0000313" key="2">
    <source>
        <dbReference type="EMBL" id="KTB31463.1"/>
    </source>
</evidence>
<sequence length="152" mass="16820">MKFNVATQVLLAATTAVPAPGSLDDANYGVISPAAGTEISINTPLNVTLNPARYFKESTRGIDVFLIRGTEIAAPKRGHEARGVVTDLKPNYEVIWETHSFLGYQVNIDLTQLERPNSHVRGEYTVLIKESYQNYMIGSTQDFWSQTISITD</sequence>
<dbReference type="AlphaFoldDB" id="A0A0W0F553"/>
<comment type="caution">
    <text evidence="2">The sequence shown here is derived from an EMBL/GenBank/DDBJ whole genome shotgun (WGS) entry which is preliminary data.</text>
</comment>
<proteinExistence type="predicted"/>
<dbReference type="Proteomes" id="UP000054988">
    <property type="component" value="Unassembled WGS sequence"/>
</dbReference>
<gene>
    <name evidence="2" type="ORF">WG66_15937</name>
</gene>
<reference evidence="2 3" key="1">
    <citation type="submission" date="2015-12" db="EMBL/GenBank/DDBJ databases">
        <title>Draft genome sequence of Moniliophthora roreri, the causal agent of frosty pod rot of cacao.</title>
        <authorList>
            <person name="Aime M.C."/>
            <person name="Diaz-Valderrama J.R."/>
            <person name="Kijpornyongpan T."/>
            <person name="Phillips-Mora W."/>
        </authorList>
    </citation>
    <scope>NUCLEOTIDE SEQUENCE [LARGE SCALE GENOMIC DNA]</scope>
    <source>
        <strain evidence="2 3">MCA 2952</strain>
    </source>
</reference>
<name>A0A0W0F553_MONRR</name>
<dbReference type="EMBL" id="LATX01002321">
    <property type="protein sequence ID" value="KTB31463.1"/>
    <property type="molecule type" value="Genomic_DNA"/>
</dbReference>
<keyword evidence="1" id="KW-0732">Signal</keyword>
<protein>
    <submittedName>
        <fullName evidence="2">Uncharacterized protein</fullName>
    </submittedName>
</protein>
<accession>A0A0W0F553</accession>
<feature type="signal peptide" evidence="1">
    <location>
        <begin position="1"/>
        <end position="16"/>
    </location>
</feature>
<organism evidence="2 3">
    <name type="scientific">Moniliophthora roreri</name>
    <name type="common">Frosty pod rot fungus</name>
    <name type="synonym">Monilia roreri</name>
    <dbReference type="NCBI Taxonomy" id="221103"/>
    <lineage>
        <taxon>Eukaryota</taxon>
        <taxon>Fungi</taxon>
        <taxon>Dikarya</taxon>
        <taxon>Basidiomycota</taxon>
        <taxon>Agaricomycotina</taxon>
        <taxon>Agaricomycetes</taxon>
        <taxon>Agaricomycetidae</taxon>
        <taxon>Agaricales</taxon>
        <taxon>Marasmiineae</taxon>
        <taxon>Marasmiaceae</taxon>
        <taxon>Moniliophthora</taxon>
    </lineage>
</organism>
<evidence type="ECO:0000256" key="1">
    <source>
        <dbReference type="SAM" id="SignalP"/>
    </source>
</evidence>
<evidence type="ECO:0000313" key="3">
    <source>
        <dbReference type="Proteomes" id="UP000054988"/>
    </source>
</evidence>